<dbReference type="EMBL" id="SRPY01001123">
    <property type="protein sequence ID" value="KAG5914391.1"/>
    <property type="molecule type" value="Genomic_DNA"/>
</dbReference>
<organism evidence="2 3">
    <name type="scientific">Claviceps africana</name>
    <dbReference type="NCBI Taxonomy" id="83212"/>
    <lineage>
        <taxon>Eukaryota</taxon>
        <taxon>Fungi</taxon>
        <taxon>Dikarya</taxon>
        <taxon>Ascomycota</taxon>
        <taxon>Pezizomycotina</taxon>
        <taxon>Sordariomycetes</taxon>
        <taxon>Hypocreomycetidae</taxon>
        <taxon>Hypocreales</taxon>
        <taxon>Clavicipitaceae</taxon>
        <taxon>Claviceps</taxon>
    </lineage>
</organism>
<keyword evidence="1" id="KW-0732">Signal</keyword>
<accession>A0A8K0J0M0</accession>
<dbReference type="OrthoDB" id="3682664at2759"/>
<feature type="signal peptide" evidence="1">
    <location>
        <begin position="1"/>
        <end position="18"/>
    </location>
</feature>
<dbReference type="Pfam" id="PF04681">
    <property type="entry name" value="Bys1"/>
    <property type="match status" value="1"/>
</dbReference>
<dbReference type="Proteomes" id="UP000811619">
    <property type="component" value="Unassembled WGS sequence"/>
</dbReference>
<gene>
    <name evidence="2" type="ORF">E4U42_000515</name>
</gene>
<feature type="chain" id="PRO_5035476625" description="16 kDa allergen" evidence="1">
    <location>
        <begin position="19"/>
        <end position="153"/>
    </location>
</feature>
<protein>
    <recommendedName>
        <fullName evidence="4">16 kDa allergen</fullName>
    </recommendedName>
</protein>
<comment type="caution">
    <text evidence="2">The sequence shown here is derived from an EMBL/GenBank/DDBJ whole genome shotgun (WGS) entry which is preliminary data.</text>
</comment>
<reference evidence="2" key="1">
    <citation type="journal article" date="2020" name="bioRxiv">
        <title>Whole genome comparisons of ergot fungi reveals the divergence and evolution of species within the genus Claviceps are the result of varying mechanisms driving genome evolution and host range expansion.</title>
        <authorList>
            <person name="Wyka S.A."/>
            <person name="Mondo S.J."/>
            <person name="Liu M."/>
            <person name="Dettman J."/>
            <person name="Nalam V."/>
            <person name="Broders K.D."/>
        </authorList>
    </citation>
    <scope>NUCLEOTIDE SEQUENCE</scope>
    <source>
        <strain evidence="2">CCC 489</strain>
    </source>
</reference>
<evidence type="ECO:0000256" key="1">
    <source>
        <dbReference type="SAM" id="SignalP"/>
    </source>
</evidence>
<sequence>MKASIVAAAAAMVGAASAQYANVISTCHANIYAQSFPAGGGAPGEQKLLSTGQTFFEPLRDTGSTIKIAKDAALSGPLFFGYSFNDAKSIVYYEFSSEWGNPFLGAHNILEAEGCKSFDCKKDDAGCYSTKDHKQTFECPMSVNVTAHICVQH</sequence>
<dbReference type="AlphaFoldDB" id="A0A8K0J0M0"/>
<evidence type="ECO:0000313" key="3">
    <source>
        <dbReference type="Proteomes" id="UP000811619"/>
    </source>
</evidence>
<dbReference type="InterPro" id="IPR006771">
    <property type="entry name" value="CetA-like"/>
</dbReference>
<evidence type="ECO:0000313" key="2">
    <source>
        <dbReference type="EMBL" id="KAG5914391.1"/>
    </source>
</evidence>
<name>A0A8K0J0M0_9HYPO</name>
<keyword evidence="3" id="KW-1185">Reference proteome</keyword>
<proteinExistence type="predicted"/>
<evidence type="ECO:0008006" key="4">
    <source>
        <dbReference type="Google" id="ProtNLM"/>
    </source>
</evidence>